<name>A0ABY7Y9V0_9XANT</name>
<dbReference type="InterPro" id="IPR036721">
    <property type="entry name" value="RCK_C_sf"/>
</dbReference>
<dbReference type="PANTHER" id="PTHR30445:SF9">
    <property type="match status" value="1"/>
</dbReference>
<feature type="transmembrane region" description="Helical" evidence="8">
    <location>
        <begin position="96"/>
        <end position="115"/>
    </location>
</feature>
<dbReference type="PROSITE" id="PS51202">
    <property type="entry name" value="RCK_C"/>
    <property type="match status" value="1"/>
</dbReference>
<feature type="transmembrane region" description="Helical" evidence="8">
    <location>
        <begin position="193"/>
        <end position="215"/>
    </location>
</feature>
<dbReference type="SUPFAM" id="SSF116726">
    <property type="entry name" value="TrkA C-terminal domain-like"/>
    <property type="match status" value="1"/>
</dbReference>
<evidence type="ECO:0000256" key="5">
    <source>
        <dbReference type="ARBA" id="ARBA00022692"/>
    </source>
</evidence>
<evidence type="ECO:0000313" key="10">
    <source>
        <dbReference type="EMBL" id="WDM70648.1"/>
    </source>
</evidence>
<dbReference type="PANTHER" id="PTHR30445">
    <property type="entry name" value="K(+)_H(+) ANTIPORTER SUBUNIT KHTT"/>
    <property type="match status" value="1"/>
</dbReference>
<dbReference type="NCBIfam" id="TIGR01625">
    <property type="entry name" value="YidE_YbjL_dupl"/>
    <property type="match status" value="1"/>
</dbReference>
<feature type="transmembrane region" description="Helical" evidence="8">
    <location>
        <begin position="512"/>
        <end position="534"/>
    </location>
</feature>
<evidence type="ECO:0000256" key="4">
    <source>
        <dbReference type="ARBA" id="ARBA00022475"/>
    </source>
</evidence>
<keyword evidence="6 8" id="KW-1133">Transmembrane helix</keyword>
<comment type="similarity">
    <text evidence="2">Belongs to the AAE transporter (TC 2.A.81) family.</text>
</comment>
<evidence type="ECO:0000256" key="1">
    <source>
        <dbReference type="ARBA" id="ARBA00004651"/>
    </source>
</evidence>
<evidence type="ECO:0000313" key="11">
    <source>
        <dbReference type="Proteomes" id="UP001214201"/>
    </source>
</evidence>
<dbReference type="RefSeq" id="WP_274396437.1">
    <property type="nucleotide sequence ID" value="NZ_CP082213.1"/>
</dbReference>
<dbReference type="InterPro" id="IPR022457">
    <property type="entry name" value="Asp_Ala_antiprt"/>
</dbReference>
<evidence type="ECO:0000256" key="7">
    <source>
        <dbReference type="ARBA" id="ARBA00023136"/>
    </source>
</evidence>
<dbReference type="Proteomes" id="UP001214201">
    <property type="component" value="Chromosome"/>
</dbReference>
<dbReference type="EMBL" id="CP082214">
    <property type="protein sequence ID" value="WDM70648.1"/>
    <property type="molecule type" value="Genomic_DNA"/>
</dbReference>
<evidence type="ECO:0000256" key="3">
    <source>
        <dbReference type="ARBA" id="ARBA00022448"/>
    </source>
</evidence>
<feature type="transmembrane region" description="Helical" evidence="8">
    <location>
        <begin position="41"/>
        <end position="61"/>
    </location>
</feature>
<evidence type="ECO:0000256" key="6">
    <source>
        <dbReference type="ARBA" id="ARBA00022989"/>
    </source>
</evidence>
<feature type="transmembrane region" description="Helical" evidence="8">
    <location>
        <begin position="443"/>
        <end position="463"/>
    </location>
</feature>
<dbReference type="NCBIfam" id="TIGR03802">
    <property type="entry name" value="Asp_Ala_antiprt"/>
    <property type="match status" value="1"/>
</dbReference>
<gene>
    <name evidence="10" type="primary">aspT</name>
    <name evidence="10" type="ORF">K6978_14760</name>
</gene>
<keyword evidence="5 8" id="KW-0812">Transmembrane</keyword>
<dbReference type="InterPro" id="IPR050144">
    <property type="entry name" value="AAE_transporter"/>
</dbReference>
<feature type="transmembrane region" description="Helical" evidence="8">
    <location>
        <begin position="127"/>
        <end position="147"/>
    </location>
</feature>
<feature type="transmembrane region" description="Helical" evidence="8">
    <location>
        <begin position="420"/>
        <end position="437"/>
    </location>
</feature>
<keyword evidence="4" id="KW-1003">Cell membrane</keyword>
<dbReference type="InterPro" id="IPR006512">
    <property type="entry name" value="YidE_YbjL"/>
</dbReference>
<protein>
    <submittedName>
        <fullName evidence="10">Aspartate-alanine antiporter</fullName>
    </submittedName>
</protein>
<keyword evidence="7 8" id="KW-0472">Membrane</keyword>
<keyword evidence="3" id="KW-0813">Transport</keyword>
<accession>A0ABY7Y9V0</accession>
<comment type="subcellular location">
    <subcellularLocation>
        <location evidence="1">Cell membrane</location>
        <topology evidence="1">Multi-pass membrane protein</topology>
    </subcellularLocation>
</comment>
<evidence type="ECO:0000256" key="2">
    <source>
        <dbReference type="ARBA" id="ARBA00009854"/>
    </source>
</evidence>
<evidence type="ECO:0000256" key="8">
    <source>
        <dbReference type="SAM" id="Phobius"/>
    </source>
</evidence>
<sequence length="595" mass="62202">MAAPYPGCVQRPGSCCRLGTGMLGFHSAVPRRFSMMWLHEVFTRSPEAAIFLTLAIGYAIGRITFGRFQLGGIAGSLLVAVCVSQIGISIDDGVKAIMFALFIYAVGYNSGPQFFSSLNRSSIKEVVLAGFLAVVSLATVLALAKWFQLDKGLAAGLAGGALTQSAIIGTAGDAIARLPLPSDQIAALQANVAIGYAVTYVFGSLGAIIVCANILPRFMKQDLRQSAQQQEECLRGDAPVTGAGMESALPALVGRAYRVDAAAGLRVREIEDGADDALTIERVIRGGDLLDPAENPRLESGDVVVAIGRREKVVDAAERIGPELPAFAGTPLVMRSRQAVFTRQGMNRMTIAQIKAAIDPVMRHGVYVASVMRMGRPLPVLPQTQMMHGDVVTFYGADSDTARAVREAGYPLAGDDKTDFVYMGAGIVVGLLVGLLAADVGGIPLTLGAGGGVLLSGLLFGWLRAKRPIVGALPPAAGQLLQDFGLAAFVVVIGLNSGKQALGAIQQHGIKIFVLGIVVTLLPLLLSMLFGRYVLGYRNVALFACALSGSRSANPAIGAVLDKTASSVPTVPFAITYALANVFLTLLGPLIVGLI</sequence>
<reference evidence="10 11" key="1">
    <citation type="submission" date="2021-08" db="EMBL/GenBank/DDBJ databases">
        <title>Genome sequences of Xanthomonas cucurbitae isolates from 5 Midwestern US states.</title>
        <authorList>
            <person name="Hind S.R."/>
        </authorList>
    </citation>
    <scope>NUCLEOTIDE SEQUENCE [LARGE SCALE GENOMIC DNA]</scope>
    <source>
        <strain evidence="10 11">OH_261</strain>
    </source>
</reference>
<keyword evidence="11" id="KW-1185">Reference proteome</keyword>
<dbReference type="InterPro" id="IPR006037">
    <property type="entry name" value="RCK_C"/>
</dbReference>
<organism evidence="10 11">
    <name type="scientific">Xanthomonas cucurbitae</name>
    <dbReference type="NCBI Taxonomy" id="56453"/>
    <lineage>
        <taxon>Bacteria</taxon>
        <taxon>Pseudomonadati</taxon>
        <taxon>Pseudomonadota</taxon>
        <taxon>Gammaproteobacteria</taxon>
        <taxon>Lysobacterales</taxon>
        <taxon>Lysobacteraceae</taxon>
        <taxon>Xanthomonas</taxon>
    </lineage>
</organism>
<evidence type="ECO:0000259" key="9">
    <source>
        <dbReference type="PROSITE" id="PS51202"/>
    </source>
</evidence>
<feature type="transmembrane region" description="Helical" evidence="8">
    <location>
        <begin position="574"/>
        <end position="594"/>
    </location>
</feature>
<proteinExistence type="inferred from homology"/>
<dbReference type="Pfam" id="PF06826">
    <property type="entry name" value="Asp-Al_Ex"/>
    <property type="match status" value="2"/>
</dbReference>
<feature type="transmembrane region" description="Helical" evidence="8">
    <location>
        <begin position="68"/>
        <end position="90"/>
    </location>
</feature>
<feature type="domain" description="RCK C-terminal" evidence="9">
    <location>
        <begin position="242"/>
        <end position="323"/>
    </location>
</feature>